<feature type="domain" description="Flavin reductase like" evidence="6">
    <location>
        <begin position="34"/>
        <end position="179"/>
    </location>
</feature>
<evidence type="ECO:0000313" key="7">
    <source>
        <dbReference type="EMBL" id="PZQ85233.1"/>
    </source>
</evidence>
<keyword evidence="3 5" id="KW-0560">Oxidoreductase</keyword>
<dbReference type="Gene3D" id="2.30.110.10">
    <property type="entry name" value="Electron Transport, Fmn-binding Protein, Chain A"/>
    <property type="match status" value="1"/>
</dbReference>
<dbReference type="EC" id="1.5.1.42" evidence="5"/>
<dbReference type="GO" id="GO:0010181">
    <property type="term" value="F:FMN binding"/>
    <property type="evidence" value="ECO:0007669"/>
    <property type="project" value="InterPro"/>
</dbReference>
<comment type="function">
    <text evidence="5">Catalyzes the reduction of FMN to FMNH2 which is used to reduce pyrimidine by RutA via the Rut pathway.</text>
</comment>
<protein>
    <recommendedName>
        <fullName evidence="5">FMN reductase (NADH) RutF</fullName>
        <ecNumber evidence="5">1.5.1.42</ecNumber>
    </recommendedName>
    <alternativeName>
        <fullName evidence="5">FMN reductase</fullName>
    </alternativeName>
    <alternativeName>
        <fullName evidence="5">NADH-flavin reductase RutF</fullName>
    </alternativeName>
    <alternativeName>
        <fullName evidence="5">NADH:flavin oxidoreductase</fullName>
    </alternativeName>
</protein>
<dbReference type="AlphaFoldDB" id="A0A2W5T157"/>
<dbReference type="GO" id="GO:0052874">
    <property type="term" value="F:FMN reductase (NADH) activity"/>
    <property type="evidence" value="ECO:0007669"/>
    <property type="project" value="UniProtKB-EC"/>
</dbReference>
<reference evidence="7 8" key="1">
    <citation type="submission" date="2017-08" db="EMBL/GenBank/DDBJ databases">
        <title>Infants hospitalized years apart are colonized by the same room-sourced microbial strains.</title>
        <authorList>
            <person name="Brooks B."/>
            <person name="Olm M.R."/>
            <person name="Firek B.A."/>
            <person name="Baker R."/>
            <person name="Thomas B.C."/>
            <person name="Morowitz M.J."/>
            <person name="Banfield J.F."/>
        </authorList>
    </citation>
    <scope>NUCLEOTIDE SEQUENCE [LARGE SCALE GENOMIC DNA]</scope>
    <source>
        <strain evidence="7">S2_005_001_R2_27</strain>
    </source>
</reference>
<dbReference type="PANTHER" id="PTHR30466:SF1">
    <property type="entry name" value="FMN REDUCTASE (NADH) RUTF"/>
    <property type="match status" value="1"/>
</dbReference>
<comment type="caution">
    <text evidence="7">The sequence shown here is derived from an EMBL/GenBank/DDBJ whole genome shotgun (WGS) entry which is preliminary data.</text>
</comment>
<accession>A0A2W5T157</accession>
<evidence type="ECO:0000256" key="3">
    <source>
        <dbReference type="ARBA" id="ARBA00023002"/>
    </source>
</evidence>
<dbReference type="InterPro" id="IPR002563">
    <property type="entry name" value="Flavin_Rdtase-like_dom"/>
</dbReference>
<dbReference type="PANTHER" id="PTHR30466">
    <property type="entry name" value="FLAVIN REDUCTASE"/>
    <property type="match status" value="1"/>
</dbReference>
<dbReference type="InterPro" id="IPR019917">
    <property type="entry name" value="RutF"/>
</dbReference>
<dbReference type="GO" id="GO:0006212">
    <property type="term" value="P:uracil catabolic process"/>
    <property type="evidence" value="ECO:0007669"/>
    <property type="project" value="UniProtKB-UniRule"/>
</dbReference>
<proteinExistence type="inferred from homology"/>
<comment type="catalytic activity">
    <reaction evidence="5">
        <text>FMNH2 + NAD(+) = FMN + NADH + 2 H(+)</text>
        <dbReference type="Rhea" id="RHEA:21620"/>
        <dbReference type="ChEBI" id="CHEBI:15378"/>
        <dbReference type="ChEBI" id="CHEBI:57540"/>
        <dbReference type="ChEBI" id="CHEBI:57618"/>
        <dbReference type="ChEBI" id="CHEBI:57945"/>
        <dbReference type="ChEBI" id="CHEBI:58210"/>
        <dbReference type="EC" id="1.5.1.42"/>
    </reaction>
</comment>
<evidence type="ECO:0000256" key="5">
    <source>
        <dbReference type="HAMAP-Rule" id="MF_00833"/>
    </source>
</evidence>
<dbReference type="InterPro" id="IPR050268">
    <property type="entry name" value="NADH-dep_flavin_reductase"/>
</dbReference>
<evidence type="ECO:0000313" key="8">
    <source>
        <dbReference type="Proteomes" id="UP000248887"/>
    </source>
</evidence>
<gene>
    <name evidence="5" type="primary">rutF</name>
    <name evidence="7" type="ORF">DI549_02235</name>
</gene>
<evidence type="ECO:0000259" key="6">
    <source>
        <dbReference type="SMART" id="SM00903"/>
    </source>
</evidence>
<dbReference type="Proteomes" id="UP000248887">
    <property type="component" value="Unassembled WGS sequence"/>
</dbReference>
<keyword evidence="2 5" id="KW-0288">FMN</keyword>
<dbReference type="GO" id="GO:0042602">
    <property type="term" value="F:riboflavin reductase (NADPH) activity"/>
    <property type="evidence" value="ECO:0007669"/>
    <property type="project" value="UniProtKB-UniRule"/>
</dbReference>
<dbReference type="HAMAP" id="MF_00833">
    <property type="entry name" value="RutF"/>
    <property type="match status" value="1"/>
</dbReference>
<keyword evidence="1 5" id="KW-0285">Flavoprotein</keyword>
<name>A0A2W5T157_ANCNO</name>
<evidence type="ECO:0000256" key="4">
    <source>
        <dbReference type="ARBA" id="ARBA00023027"/>
    </source>
</evidence>
<dbReference type="Pfam" id="PF01613">
    <property type="entry name" value="Flavin_Reduct"/>
    <property type="match status" value="1"/>
</dbReference>
<dbReference type="InterPro" id="IPR012349">
    <property type="entry name" value="Split_barrel_FMN-bd"/>
</dbReference>
<dbReference type="EMBL" id="QFQD01000004">
    <property type="protein sequence ID" value="PZQ85233.1"/>
    <property type="molecule type" value="Genomic_DNA"/>
</dbReference>
<organism evidence="7 8">
    <name type="scientific">Ancylobacter novellus</name>
    <name type="common">Thiobacillus novellus</name>
    <dbReference type="NCBI Taxonomy" id="921"/>
    <lineage>
        <taxon>Bacteria</taxon>
        <taxon>Pseudomonadati</taxon>
        <taxon>Pseudomonadota</taxon>
        <taxon>Alphaproteobacteria</taxon>
        <taxon>Hyphomicrobiales</taxon>
        <taxon>Xanthobacteraceae</taxon>
        <taxon>Ancylobacter</taxon>
    </lineage>
</organism>
<sequence>MGQCLPQTAPGFERASHAEDRAPMVTKQDYRDAMARLGAAVNIITTDGPGGRHGFTASAVCSVTDTPPTLLVCLNRGSSASTVIHANGVLCVNTLAPAHEALSRLFGGGTPVAERFAAATWKPSVTGAPLLDGAAVAFDCRIVRSVEVGTHDVLFCEVVGLATEGAREGLIYFGRRYHPLTGPEEA</sequence>
<dbReference type="SMART" id="SM00903">
    <property type="entry name" value="Flavin_Reduct"/>
    <property type="match status" value="1"/>
</dbReference>
<evidence type="ECO:0000256" key="2">
    <source>
        <dbReference type="ARBA" id="ARBA00022643"/>
    </source>
</evidence>
<keyword evidence="4 5" id="KW-0520">NAD</keyword>
<dbReference type="GO" id="GO:0019740">
    <property type="term" value="P:nitrogen utilization"/>
    <property type="evidence" value="ECO:0007669"/>
    <property type="project" value="UniProtKB-UniRule"/>
</dbReference>
<comment type="similarity">
    <text evidence="5">Belongs to the non-flavoprotein flavin reductase family. RutF subfamily.</text>
</comment>
<evidence type="ECO:0000256" key="1">
    <source>
        <dbReference type="ARBA" id="ARBA00022630"/>
    </source>
</evidence>
<dbReference type="SUPFAM" id="SSF50475">
    <property type="entry name" value="FMN-binding split barrel"/>
    <property type="match status" value="1"/>
</dbReference>